<accession>A0A1H2ITZ0</accession>
<dbReference type="SMART" id="SM00028">
    <property type="entry name" value="TPR"/>
    <property type="match status" value="4"/>
</dbReference>
<reference evidence="3" key="1">
    <citation type="submission" date="2016-10" db="EMBL/GenBank/DDBJ databases">
        <authorList>
            <person name="Varghese N."/>
            <person name="Submissions S."/>
        </authorList>
    </citation>
    <scope>NUCLEOTIDE SEQUENCE [LARGE SCALE GENOMIC DNA]</scope>
    <source>
        <strain evidence="3">DSM 45079</strain>
    </source>
</reference>
<feature type="compositionally biased region" description="Basic residues" evidence="1">
    <location>
        <begin position="41"/>
        <end position="51"/>
    </location>
</feature>
<proteinExistence type="predicted"/>
<dbReference type="Proteomes" id="UP000182977">
    <property type="component" value="Chromosome I"/>
</dbReference>
<evidence type="ECO:0000256" key="1">
    <source>
        <dbReference type="SAM" id="MobiDB-lite"/>
    </source>
</evidence>
<dbReference type="EMBL" id="LT629791">
    <property type="protein sequence ID" value="SDU47298.1"/>
    <property type="molecule type" value="Genomic_DNA"/>
</dbReference>
<keyword evidence="3" id="KW-1185">Reference proteome</keyword>
<gene>
    <name evidence="2" type="ORF">SAMN04488563_1987</name>
</gene>
<dbReference type="InterPro" id="IPR019734">
    <property type="entry name" value="TPR_rpt"/>
</dbReference>
<dbReference type="AlphaFoldDB" id="A0A1H2ITZ0"/>
<dbReference type="Gene3D" id="3.40.50.300">
    <property type="entry name" value="P-loop containing nucleotide triphosphate hydrolases"/>
    <property type="match status" value="1"/>
</dbReference>
<organism evidence="2 3">
    <name type="scientific">Jiangella alkaliphila</name>
    <dbReference type="NCBI Taxonomy" id="419479"/>
    <lineage>
        <taxon>Bacteria</taxon>
        <taxon>Bacillati</taxon>
        <taxon>Actinomycetota</taxon>
        <taxon>Actinomycetes</taxon>
        <taxon>Jiangellales</taxon>
        <taxon>Jiangellaceae</taxon>
        <taxon>Jiangella</taxon>
    </lineage>
</organism>
<feature type="compositionally biased region" description="Low complexity" evidence="1">
    <location>
        <begin position="52"/>
        <end position="63"/>
    </location>
</feature>
<dbReference type="Gene3D" id="1.25.40.10">
    <property type="entry name" value="Tetratricopeptide repeat domain"/>
    <property type="match status" value="2"/>
</dbReference>
<sequence length="890" mass="95766">MSLGSWRRRGEHRWATAARRRWACGVSTIWPPGWPGCGSGRGRRPTRRSRGASRSSGRLAGAARPGRVTVYDAFQPGRRRVDAELVGDIVSALGLAEGEALTWRLAAGRAMGSAPDQLALVAETVADAVTEFTGRGRELAAVRSAAWNAATLITGMAGVGKTELALRSAAPLRSDRAGLSALFVNLRGFEPDGAPPLAPGAVLVSILRLLGERDHRWHADDVDALIGECRQRFAARPYLVVFDNAGDERQVAPLLAATTRARVLVTSRLTMPGVDAGRAVQRIELEPFTEAEALELFRRTAGAARIDGERESALEIVRAHGRLPLSLGITARRIAERTDWTLAELADQLRQRLAGLRLEPDVDASLALSYQGLSVDDQRFLRLLALHPAHLLDAPAAAALAGQDVASAGERLAFLADRHLLQRSGPETYGLHDLVRAQLIAASVDEDRPTDRSAAVARLLDHYRNAALIMIAELGPPDPEMADLPLLTGDPSARPWLSDAARTPAGRVAALAWLDAKAATFVALIQSEHAYEHAKATVALVLVLAPYLRLRADLQVVLDLHLRARDAAERHGDPVVIALTERQIGGTWLRIGDLAAGRQHLTAAADLFAATDHDLGLAQAISSLAIVDAEGGDHRKAVDGFRAAQRIYQRHGLERAVRVVANNLAVAQVHTGELAERLAHFEREIATCLEKSEHDREIIARTNAASFCLQLGRFAEARDHAERGLALCRQLGDRIGEAYLEQNLAEALAASGDVDEAARRLGAAFELAQELGDRGLEVHLHRTAGVADCYRGDLDDAERAFTTARDIAAELSDQLSVAAADEGLAAVACARGDRDTAHDLWTRAGDRYRAASLPEAARVAAHLARLDAGDDCGCRRPDSPLVIDRALTRV</sequence>
<dbReference type="InterPro" id="IPR027417">
    <property type="entry name" value="P-loop_NTPase"/>
</dbReference>
<protein>
    <submittedName>
        <fullName evidence="2">Tfp pilus assembly protein PilF</fullName>
    </submittedName>
</protein>
<dbReference type="STRING" id="419479.SAMN04488563_1987"/>
<evidence type="ECO:0000313" key="3">
    <source>
        <dbReference type="Proteomes" id="UP000182977"/>
    </source>
</evidence>
<name>A0A1H2ITZ0_9ACTN</name>
<feature type="region of interest" description="Disordered" evidence="1">
    <location>
        <begin position="34"/>
        <end position="63"/>
    </location>
</feature>
<dbReference type="SUPFAM" id="SSF48452">
    <property type="entry name" value="TPR-like"/>
    <property type="match status" value="2"/>
</dbReference>
<dbReference type="InterPro" id="IPR011990">
    <property type="entry name" value="TPR-like_helical_dom_sf"/>
</dbReference>
<dbReference type="GO" id="GO:0043531">
    <property type="term" value="F:ADP binding"/>
    <property type="evidence" value="ECO:0007669"/>
    <property type="project" value="InterPro"/>
</dbReference>
<dbReference type="PANTHER" id="PTHR47691">
    <property type="entry name" value="REGULATOR-RELATED"/>
    <property type="match status" value="1"/>
</dbReference>
<dbReference type="PANTHER" id="PTHR47691:SF3">
    <property type="entry name" value="HTH-TYPE TRANSCRIPTIONAL REGULATOR RV0890C-RELATED"/>
    <property type="match status" value="1"/>
</dbReference>
<dbReference type="SUPFAM" id="SSF52540">
    <property type="entry name" value="P-loop containing nucleoside triphosphate hydrolases"/>
    <property type="match status" value="1"/>
</dbReference>
<evidence type="ECO:0000313" key="2">
    <source>
        <dbReference type="EMBL" id="SDU47298.1"/>
    </source>
</evidence>